<dbReference type="EMBL" id="CAKLBY020000003">
    <property type="protein sequence ID" value="CAK7893808.1"/>
    <property type="molecule type" value="Genomic_DNA"/>
</dbReference>
<proteinExistence type="predicted"/>
<dbReference type="InterPro" id="IPR043128">
    <property type="entry name" value="Rev_trsase/Diguanyl_cyclase"/>
</dbReference>
<dbReference type="AlphaFoldDB" id="A0AAV1SZN6"/>
<evidence type="ECO:0000259" key="7">
    <source>
        <dbReference type="PROSITE" id="PS50994"/>
    </source>
</evidence>
<dbReference type="FunFam" id="1.10.340.70:FF:000001">
    <property type="entry name" value="Retrovirus-related Pol polyprotein from transposon gypsy-like Protein"/>
    <property type="match status" value="1"/>
</dbReference>
<dbReference type="InterPro" id="IPR036397">
    <property type="entry name" value="RNaseH_sf"/>
</dbReference>
<dbReference type="FunFam" id="3.30.70.270:FF:000063">
    <property type="entry name" value="Zinc knuckle domaincontaining protein"/>
    <property type="match status" value="1"/>
</dbReference>
<dbReference type="Gene3D" id="3.30.70.270">
    <property type="match status" value="1"/>
</dbReference>
<dbReference type="GO" id="GO:0004519">
    <property type="term" value="F:endonuclease activity"/>
    <property type="evidence" value="ECO:0007669"/>
    <property type="project" value="UniProtKB-KW"/>
</dbReference>
<evidence type="ECO:0000256" key="6">
    <source>
        <dbReference type="ARBA" id="ARBA00022918"/>
    </source>
</evidence>
<dbReference type="InterPro" id="IPR012337">
    <property type="entry name" value="RNaseH-like_sf"/>
</dbReference>
<organism evidence="8 9">
    <name type="scientific">Peronospora matthiolae</name>
    <dbReference type="NCBI Taxonomy" id="2874970"/>
    <lineage>
        <taxon>Eukaryota</taxon>
        <taxon>Sar</taxon>
        <taxon>Stramenopiles</taxon>
        <taxon>Oomycota</taxon>
        <taxon>Peronosporomycetes</taxon>
        <taxon>Peronosporales</taxon>
        <taxon>Peronosporaceae</taxon>
        <taxon>Peronospora</taxon>
    </lineage>
</organism>
<dbReference type="InterPro" id="IPR041373">
    <property type="entry name" value="RT_RNaseH"/>
</dbReference>
<evidence type="ECO:0000256" key="3">
    <source>
        <dbReference type="ARBA" id="ARBA00022722"/>
    </source>
</evidence>
<evidence type="ECO:0000256" key="2">
    <source>
        <dbReference type="ARBA" id="ARBA00022695"/>
    </source>
</evidence>
<dbReference type="GO" id="GO:0016787">
    <property type="term" value="F:hydrolase activity"/>
    <property type="evidence" value="ECO:0007669"/>
    <property type="project" value="UniProtKB-KW"/>
</dbReference>
<dbReference type="PROSITE" id="PS50994">
    <property type="entry name" value="INTEGRASE"/>
    <property type="match status" value="1"/>
</dbReference>
<name>A0AAV1SZN6_9STRA</name>
<dbReference type="Proteomes" id="UP001162060">
    <property type="component" value="Unassembled WGS sequence"/>
</dbReference>
<dbReference type="InterPro" id="IPR043502">
    <property type="entry name" value="DNA/RNA_pol_sf"/>
</dbReference>
<evidence type="ECO:0000256" key="1">
    <source>
        <dbReference type="ARBA" id="ARBA00022679"/>
    </source>
</evidence>
<evidence type="ECO:0000256" key="4">
    <source>
        <dbReference type="ARBA" id="ARBA00022759"/>
    </source>
</evidence>
<dbReference type="GO" id="GO:0015074">
    <property type="term" value="P:DNA integration"/>
    <property type="evidence" value="ECO:0007669"/>
    <property type="project" value="InterPro"/>
</dbReference>
<dbReference type="InterPro" id="IPR050951">
    <property type="entry name" value="Retrovirus_Pol_polyprotein"/>
</dbReference>
<keyword evidence="3" id="KW-0540">Nuclease</keyword>
<keyword evidence="4" id="KW-0255">Endonuclease</keyword>
<gene>
    <name evidence="8" type="ORF">PM001_LOCUS691</name>
</gene>
<evidence type="ECO:0000313" key="9">
    <source>
        <dbReference type="Proteomes" id="UP001162060"/>
    </source>
</evidence>
<dbReference type="SUPFAM" id="SSF56672">
    <property type="entry name" value="DNA/RNA polymerases"/>
    <property type="match status" value="1"/>
</dbReference>
<sequence length="598" mass="68422">MDEKTDVDVHRIHDRKVLTLMREHKLCANLKKNISAANEIPLLGCIVGKNGVRSNPEKIKAISDWPVPVDVKGLRKFLGLAAYLHKYSRNYAEMTVHLSRLLKKNERWSWSAECQHSFEGIKKSLIQSPVLAIADQDRPFHVVCDASDFAIGCALMQYDSDGVERVVCYQSRQLQAAERNYPVHDKELLAMKYALAKFRVYLLGDRPFIVYTDHASLRTAVNSPQLSQRMARWLSFFAEHNFSVEYKPGRLNVVADALSRRPDLEPTAQPDSRGDPTVAKLTVSVPSSNLFDDVRKAYTEDESLLRLMDYVFNPCNQALKSLSSQYRSSTERYSARDGLLYYTAVNGDTPRVVVPAHNDLRLRIMYECHDAPTSGHRGREKTYLMVSRDFYWPRQYEFVRKYIRACEVCQRVKPSPSSRAPLQPLPIPAECWQSVSMDFVFGFPKDVHKNTGILVFVDRFSKMVHLVAVPESITAQGCARVFIDTIFRLHGLPRELVSDRDPRFTAEFWQSVFRSLGTRLTMSTSDHPETDGQTERVNRVLEEILRGYVHSFTSWSEFLPMAEFAINNSVHASTMHTPFFVNGLRHPRLPAFLECDSS</sequence>
<comment type="caution">
    <text evidence="8">The sequence shown here is derived from an EMBL/GenBank/DDBJ whole genome shotgun (WGS) entry which is preliminary data.</text>
</comment>
<keyword evidence="6" id="KW-0695">RNA-directed DNA polymerase</keyword>
<dbReference type="Gene3D" id="1.10.340.70">
    <property type="match status" value="1"/>
</dbReference>
<reference evidence="8" key="1">
    <citation type="submission" date="2024-01" db="EMBL/GenBank/DDBJ databases">
        <authorList>
            <person name="Webb A."/>
        </authorList>
    </citation>
    <scope>NUCLEOTIDE SEQUENCE</scope>
    <source>
        <strain evidence="8">Pm1</strain>
    </source>
</reference>
<evidence type="ECO:0000313" key="8">
    <source>
        <dbReference type="EMBL" id="CAK7893808.1"/>
    </source>
</evidence>
<dbReference type="CDD" id="cd09274">
    <property type="entry name" value="RNase_HI_RT_Ty3"/>
    <property type="match status" value="1"/>
</dbReference>
<dbReference type="Pfam" id="PF17917">
    <property type="entry name" value="RT_RNaseH"/>
    <property type="match status" value="1"/>
</dbReference>
<accession>A0AAV1SZN6</accession>
<dbReference type="InterPro" id="IPR001584">
    <property type="entry name" value="Integrase_cat-core"/>
</dbReference>
<dbReference type="SUPFAM" id="SSF53098">
    <property type="entry name" value="Ribonuclease H-like"/>
    <property type="match status" value="1"/>
</dbReference>
<dbReference type="GO" id="GO:0003676">
    <property type="term" value="F:nucleic acid binding"/>
    <property type="evidence" value="ECO:0007669"/>
    <property type="project" value="InterPro"/>
</dbReference>
<dbReference type="Gene3D" id="3.30.420.10">
    <property type="entry name" value="Ribonuclease H-like superfamily/Ribonuclease H"/>
    <property type="match status" value="1"/>
</dbReference>
<protein>
    <recommendedName>
        <fullName evidence="7">Integrase catalytic domain-containing protein</fullName>
    </recommendedName>
</protein>
<dbReference type="InterPro" id="IPR041588">
    <property type="entry name" value="Integrase_H2C2"/>
</dbReference>
<dbReference type="Pfam" id="PF17921">
    <property type="entry name" value="Integrase_H2C2"/>
    <property type="match status" value="1"/>
</dbReference>
<keyword evidence="2" id="KW-0548">Nucleotidyltransferase</keyword>
<evidence type="ECO:0000256" key="5">
    <source>
        <dbReference type="ARBA" id="ARBA00022801"/>
    </source>
</evidence>
<keyword evidence="5" id="KW-0378">Hydrolase</keyword>
<dbReference type="PANTHER" id="PTHR37984">
    <property type="entry name" value="PROTEIN CBG26694"/>
    <property type="match status" value="1"/>
</dbReference>
<dbReference type="Pfam" id="PF00665">
    <property type="entry name" value="rve"/>
    <property type="match status" value="1"/>
</dbReference>
<feature type="domain" description="Integrase catalytic" evidence="7">
    <location>
        <begin position="420"/>
        <end position="586"/>
    </location>
</feature>
<dbReference type="PANTHER" id="PTHR37984:SF5">
    <property type="entry name" value="PROTEIN NYNRIN-LIKE"/>
    <property type="match status" value="1"/>
</dbReference>
<dbReference type="GO" id="GO:0003964">
    <property type="term" value="F:RNA-directed DNA polymerase activity"/>
    <property type="evidence" value="ECO:0007669"/>
    <property type="project" value="UniProtKB-KW"/>
</dbReference>
<keyword evidence="1" id="KW-0808">Transferase</keyword>